<dbReference type="AlphaFoldDB" id="A0A183ES69"/>
<accession>A0A183ES69</accession>
<name>A0A183ES69_9BILA</name>
<dbReference type="WBParaSite" id="GPUH_0002384001-mRNA-1">
    <property type="protein sequence ID" value="GPUH_0002384001-mRNA-1"/>
    <property type="gene ID" value="GPUH_0002384001"/>
</dbReference>
<protein>
    <submittedName>
        <fullName evidence="1">HlyD family secretion protein</fullName>
    </submittedName>
</protein>
<reference evidence="1" key="1">
    <citation type="submission" date="2016-06" db="UniProtKB">
        <authorList>
            <consortium name="WormBaseParasite"/>
        </authorList>
    </citation>
    <scope>IDENTIFICATION</scope>
</reference>
<evidence type="ECO:0000313" key="1">
    <source>
        <dbReference type="WBParaSite" id="GPUH_0002384001-mRNA-1"/>
    </source>
</evidence>
<organism evidence="1">
    <name type="scientific">Gongylonema pulchrum</name>
    <dbReference type="NCBI Taxonomy" id="637853"/>
    <lineage>
        <taxon>Eukaryota</taxon>
        <taxon>Metazoa</taxon>
        <taxon>Ecdysozoa</taxon>
        <taxon>Nematoda</taxon>
        <taxon>Chromadorea</taxon>
        <taxon>Rhabditida</taxon>
        <taxon>Spirurina</taxon>
        <taxon>Spiruromorpha</taxon>
        <taxon>Spiruroidea</taxon>
        <taxon>Gongylonematidae</taxon>
        <taxon>Gongylonema</taxon>
    </lineage>
</organism>
<proteinExistence type="predicted"/>
<sequence length="67" mass="7379">LRAGQTMLQVSVTVPANSKTFFKANKQYSDQLLVTAVDPLKLISPPRNPSAVIRLSPDAELDLRSNR</sequence>